<comment type="caution">
    <text evidence="2">The sequence shown here is derived from an EMBL/GenBank/DDBJ whole genome shotgun (WGS) entry which is preliminary data.</text>
</comment>
<feature type="chain" id="PRO_5018077346" evidence="1">
    <location>
        <begin position="19"/>
        <end position="155"/>
    </location>
</feature>
<dbReference type="Proteomes" id="UP000275719">
    <property type="component" value="Unassembled WGS sequence"/>
</dbReference>
<keyword evidence="3" id="KW-1185">Reference proteome</keyword>
<dbReference type="EMBL" id="RQVQ01000014">
    <property type="protein sequence ID" value="RRJ90906.1"/>
    <property type="molecule type" value="Genomic_DNA"/>
</dbReference>
<feature type="signal peptide" evidence="1">
    <location>
        <begin position="1"/>
        <end position="18"/>
    </location>
</feature>
<evidence type="ECO:0000313" key="3">
    <source>
        <dbReference type="Proteomes" id="UP000275719"/>
    </source>
</evidence>
<dbReference type="AlphaFoldDB" id="A0A3P3WA84"/>
<evidence type="ECO:0000256" key="1">
    <source>
        <dbReference type="SAM" id="SignalP"/>
    </source>
</evidence>
<protein>
    <submittedName>
        <fullName evidence="2">Uncharacterized protein</fullName>
    </submittedName>
</protein>
<evidence type="ECO:0000313" key="2">
    <source>
        <dbReference type="EMBL" id="RRJ90906.1"/>
    </source>
</evidence>
<name>A0A3P3WA84_9FLAO</name>
<keyword evidence="1" id="KW-0732">Signal</keyword>
<organism evidence="2 3">
    <name type="scientific">Paenimyroides tangerinum</name>
    <dbReference type="NCBI Taxonomy" id="2488728"/>
    <lineage>
        <taxon>Bacteria</taxon>
        <taxon>Pseudomonadati</taxon>
        <taxon>Bacteroidota</taxon>
        <taxon>Flavobacteriia</taxon>
        <taxon>Flavobacteriales</taxon>
        <taxon>Flavobacteriaceae</taxon>
        <taxon>Paenimyroides</taxon>
    </lineage>
</organism>
<sequence length="155" mass="18568">MKKIYWLFVLLISSLNHAQTKSDFKTEFISFIKSQDEFGSILYYGHKNEDYHSKDTLVLSNNTSFFNDFKAFITWSFLSKKTLGISSMHYVDGTHGMIAAKVLEEKNIYQYKIKKIKNESFLIFYQNRKLVEKFKIIDFEYKPFFFKMVLVRNRD</sequence>
<proteinExistence type="predicted"/>
<dbReference type="RefSeq" id="WP_125018820.1">
    <property type="nucleotide sequence ID" value="NZ_RQVQ01000014.1"/>
</dbReference>
<reference evidence="2 3" key="1">
    <citation type="submission" date="2018-11" db="EMBL/GenBank/DDBJ databases">
        <title>Flavobacterium sp. nov., YIM 102701-2 draft genome.</title>
        <authorList>
            <person name="Li G."/>
            <person name="Jiang Y."/>
        </authorList>
    </citation>
    <scope>NUCLEOTIDE SEQUENCE [LARGE SCALE GENOMIC DNA]</scope>
    <source>
        <strain evidence="2 3">YIM 102701-2</strain>
    </source>
</reference>
<accession>A0A3P3WA84</accession>
<gene>
    <name evidence="2" type="ORF">EG240_07725</name>
</gene>